<dbReference type="Proteomes" id="UP000030428">
    <property type="component" value="Unassembled WGS sequence"/>
</dbReference>
<reference evidence="1 2" key="1">
    <citation type="journal article" date="2016" name="Front. Microbiol.">
        <title>Single-Cell (Meta-)Genomics of a Dimorphic Candidatus Thiomargarita nelsonii Reveals Genomic Plasticity.</title>
        <authorList>
            <person name="Flood B.E."/>
            <person name="Fliss P."/>
            <person name="Jones D.S."/>
            <person name="Dick G.J."/>
            <person name="Jain S."/>
            <person name="Kaster A.K."/>
            <person name="Winkel M."/>
            <person name="Mussmann M."/>
            <person name="Bailey J."/>
        </authorList>
    </citation>
    <scope>NUCLEOTIDE SEQUENCE [LARGE SCALE GENOMIC DNA]</scope>
    <source>
        <strain evidence="1">Hydrate Ridge</strain>
    </source>
</reference>
<name>A0A0A6PFJ6_9GAMM</name>
<dbReference type="EMBL" id="JSZA02000034">
    <property type="protein sequence ID" value="KHD09072.1"/>
    <property type="molecule type" value="Genomic_DNA"/>
</dbReference>
<sequence length="525" mass="61034">MRKTFNIAGPCNPEEHYMLPAQERCSGLIDLIEQKQYFVIHAARQSGKTTLLLELTQQLNETGNYYVLYCSLESVQEITEAEKGIPAIVKRLKFEVELHEQLNDYSFAPQSDYSDYTTILLRSVSLFCKQLDKPLIILFDEIDCLSNGALISFLRQLRDGYINRRRIPFVHSIGLVGLRNIRDYKAKIREPSEKQREPSGRLGTSSPFNIVKTSKTLRNFTLDEIAELYAQHTQETSQAFSPKVIQRVYHYTQGQPWLVNAIACEIVEQILNFDISKEILPEHVEQAVQTLTMRRDTHLDSLMERLKEARVQRIVEPVILGENKGYSVLDDDYQYVLDLGLLRYIDKKLVPSNPIYGEVIIRTLTSPFQMEMEDYPLKTQTYIVEGKLDLKRLLQDFQKFWRENSEIWAKRYQYQEAAPHLILQAFLQQVVITGGRISRELAGGRGRLDLCIHYEGGKYPIELKLRYGNKTYQEGKEQLAGYMDRLDCQEGWLIVFDRRKTPKWNKKIFWKTNKLGGKTIHIVGC</sequence>
<protein>
    <recommendedName>
        <fullName evidence="3">ATP-binding protein</fullName>
    </recommendedName>
</protein>
<evidence type="ECO:0000313" key="1">
    <source>
        <dbReference type="EMBL" id="KHD09072.1"/>
    </source>
</evidence>
<keyword evidence="2" id="KW-1185">Reference proteome</keyword>
<organism evidence="1 2">
    <name type="scientific">Candidatus Thiomargarita nelsonii</name>
    <dbReference type="NCBI Taxonomy" id="1003181"/>
    <lineage>
        <taxon>Bacteria</taxon>
        <taxon>Pseudomonadati</taxon>
        <taxon>Pseudomonadota</taxon>
        <taxon>Gammaproteobacteria</taxon>
        <taxon>Thiotrichales</taxon>
        <taxon>Thiotrichaceae</taxon>
        <taxon>Thiomargarita</taxon>
    </lineage>
</organism>
<comment type="caution">
    <text evidence="1">The sequence shown here is derived from an EMBL/GenBank/DDBJ whole genome shotgun (WGS) entry which is preliminary data.</text>
</comment>
<gene>
    <name evidence="1" type="ORF">PN36_11070</name>
</gene>
<dbReference type="SUPFAM" id="SSF52540">
    <property type="entry name" value="P-loop containing nucleoside triphosphate hydrolases"/>
    <property type="match status" value="1"/>
</dbReference>
<evidence type="ECO:0008006" key="3">
    <source>
        <dbReference type="Google" id="ProtNLM"/>
    </source>
</evidence>
<proteinExistence type="predicted"/>
<dbReference type="InterPro" id="IPR027417">
    <property type="entry name" value="P-loop_NTPase"/>
</dbReference>
<evidence type="ECO:0000313" key="2">
    <source>
        <dbReference type="Proteomes" id="UP000030428"/>
    </source>
</evidence>
<dbReference type="AlphaFoldDB" id="A0A0A6PFJ6"/>
<dbReference type="Pfam" id="PF14516">
    <property type="entry name" value="AAA_35"/>
    <property type="match status" value="1"/>
</dbReference>
<dbReference type="Gene3D" id="3.40.50.300">
    <property type="entry name" value="P-loop containing nucleotide triphosphate hydrolases"/>
    <property type="match status" value="1"/>
</dbReference>
<accession>A0A0A6PFJ6</accession>